<sequence length="213" mass="22803">MEEIIKSYKGFNKDMTCKDKQYEVGKDYEEDKAVACECGMHACEYPLDCFKYYPPSKSVYCEVEQSGDISRHDDDSKIASTKMHIGAQLNIAGVVNAAIKYTKEKVKTTCIESKAATAGDYGAATAGYRGAATAGECGAATSRGKSSTGENGLSVARGNGVKAKGGIGSILVIAEEENSCKISNWKAVVVDGVNIKADTWYMLKDGELIEAED</sequence>
<dbReference type="Proteomes" id="UP000283975">
    <property type="component" value="Unassembled WGS sequence"/>
</dbReference>
<dbReference type="InterPro" id="IPR056083">
    <property type="entry name" value="DUF7666"/>
</dbReference>
<protein>
    <recommendedName>
        <fullName evidence="1">DUF7666 domain-containing protein</fullName>
    </recommendedName>
</protein>
<accession>A0A414AEC9</accession>
<name>A0A414AEC9_9FIRM</name>
<feature type="domain" description="DUF7666" evidence="1">
    <location>
        <begin position="5"/>
        <end position="96"/>
    </location>
</feature>
<dbReference type="AlphaFoldDB" id="A0A414AEC9"/>
<gene>
    <name evidence="2" type="ORF">DW839_32220</name>
</gene>
<dbReference type="Pfam" id="PF24703">
    <property type="entry name" value="DUF7666"/>
    <property type="match status" value="1"/>
</dbReference>
<comment type="caution">
    <text evidence="2">The sequence shown here is derived from an EMBL/GenBank/DDBJ whole genome shotgun (WGS) entry which is preliminary data.</text>
</comment>
<organism evidence="2 3">
    <name type="scientific">Enterocloster bolteae</name>
    <dbReference type="NCBI Taxonomy" id="208479"/>
    <lineage>
        <taxon>Bacteria</taxon>
        <taxon>Bacillati</taxon>
        <taxon>Bacillota</taxon>
        <taxon>Clostridia</taxon>
        <taxon>Lachnospirales</taxon>
        <taxon>Lachnospiraceae</taxon>
        <taxon>Enterocloster</taxon>
    </lineage>
</organism>
<reference evidence="2 3" key="1">
    <citation type="submission" date="2018-08" db="EMBL/GenBank/DDBJ databases">
        <title>A genome reference for cultivated species of the human gut microbiota.</title>
        <authorList>
            <person name="Zou Y."/>
            <person name="Xue W."/>
            <person name="Luo G."/>
        </authorList>
    </citation>
    <scope>NUCLEOTIDE SEQUENCE [LARGE SCALE GENOMIC DNA]</scope>
    <source>
        <strain evidence="2 3">AM35-14</strain>
    </source>
</reference>
<dbReference type="EMBL" id="QSHZ01000073">
    <property type="protein sequence ID" value="RHC45560.1"/>
    <property type="molecule type" value="Genomic_DNA"/>
</dbReference>
<proteinExistence type="predicted"/>
<evidence type="ECO:0000313" key="3">
    <source>
        <dbReference type="Proteomes" id="UP000283975"/>
    </source>
</evidence>
<evidence type="ECO:0000313" key="2">
    <source>
        <dbReference type="EMBL" id="RHC45560.1"/>
    </source>
</evidence>
<evidence type="ECO:0000259" key="1">
    <source>
        <dbReference type="Pfam" id="PF24703"/>
    </source>
</evidence>